<evidence type="ECO:0000256" key="10">
    <source>
        <dbReference type="ARBA" id="ARBA00022927"/>
    </source>
</evidence>
<dbReference type="EMBL" id="CP058610">
    <property type="protein sequence ID" value="QLG74458.1"/>
    <property type="molecule type" value="Genomic_DNA"/>
</dbReference>
<evidence type="ECO:0000256" key="15">
    <source>
        <dbReference type="ARBA" id="ARBA00034505"/>
    </source>
</evidence>
<evidence type="ECO:0000313" key="17">
    <source>
        <dbReference type="EMBL" id="QLG74458.1"/>
    </source>
</evidence>
<keyword evidence="11" id="KW-1133">Transmembrane helix</keyword>
<keyword evidence="10" id="KW-0653">Protein transport</keyword>
<evidence type="ECO:0000256" key="12">
    <source>
        <dbReference type="ARBA" id="ARBA00023136"/>
    </source>
</evidence>
<feature type="domain" description="Pex N-terminal" evidence="16">
    <location>
        <begin position="30"/>
        <end position="291"/>
    </location>
</feature>
<comment type="subcellular location">
    <subcellularLocation>
        <location evidence="1">Peroxisome membrane</location>
        <topology evidence="1">Multi-pass membrane protein</topology>
    </subcellularLocation>
</comment>
<keyword evidence="7" id="KW-0479">Metal-binding</keyword>
<evidence type="ECO:0000256" key="13">
    <source>
        <dbReference type="ARBA" id="ARBA00023140"/>
    </source>
</evidence>
<dbReference type="GO" id="GO:0004842">
    <property type="term" value="F:ubiquitin-protein transferase activity"/>
    <property type="evidence" value="ECO:0007669"/>
    <property type="project" value="TreeGrafter"/>
</dbReference>
<dbReference type="PANTHER" id="PTHR12888:SF0">
    <property type="entry name" value="PEROXISOME ASSEMBLY PROTEIN 12"/>
    <property type="match status" value="1"/>
</dbReference>
<evidence type="ECO:0000256" key="7">
    <source>
        <dbReference type="ARBA" id="ARBA00022723"/>
    </source>
</evidence>
<evidence type="ECO:0000256" key="8">
    <source>
        <dbReference type="ARBA" id="ARBA00022771"/>
    </source>
</evidence>
<protein>
    <recommendedName>
        <fullName evidence="4">Peroxisome assembly protein 12</fullName>
    </recommendedName>
    <alternativeName>
        <fullName evidence="14">Peroxin-12</fullName>
    </alternativeName>
</protein>
<keyword evidence="12" id="KW-0472">Membrane</keyword>
<dbReference type="RefSeq" id="XP_037146183.1">
    <property type="nucleotide sequence ID" value="XM_037290288.1"/>
</dbReference>
<gene>
    <name evidence="17" type="ORF">HG535_0G03410</name>
</gene>
<reference evidence="17 18" key="1">
    <citation type="submission" date="2020-07" db="EMBL/GenBank/DDBJ databases">
        <title>The yeast mating-type switching endonuclease HO is a domesticated member of an unorthodox homing genetic element family.</title>
        <authorList>
            <person name="Coughlan A.Y."/>
            <person name="Lombardi L."/>
            <person name="Braun-Galleani S."/>
            <person name="Martos A.R."/>
            <person name="Galeote V."/>
            <person name="Bigey F."/>
            <person name="Dequin S."/>
            <person name="Byrne K.P."/>
            <person name="Wolfe K.H."/>
        </authorList>
    </citation>
    <scope>NUCLEOTIDE SEQUENCE [LARGE SCALE GENOMIC DNA]</scope>
    <source>
        <strain evidence="17 18">NRRL Y-6702</strain>
    </source>
</reference>
<evidence type="ECO:0000256" key="14">
    <source>
        <dbReference type="ARBA" id="ARBA00029692"/>
    </source>
</evidence>
<dbReference type="Gene3D" id="3.30.40.10">
    <property type="entry name" value="Zinc/RING finger domain, C3HC4 (zinc finger)"/>
    <property type="match status" value="1"/>
</dbReference>
<organism evidence="17 18">
    <name type="scientific">Zygotorulaspora mrakii</name>
    <name type="common">Zygosaccharomyces mrakii</name>
    <dbReference type="NCBI Taxonomy" id="42260"/>
    <lineage>
        <taxon>Eukaryota</taxon>
        <taxon>Fungi</taxon>
        <taxon>Dikarya</taxon>
        <taxon>Ascomycota</taxon>
        <taxon>Saccharomycotina</taxon>
        <taxon>Saccharomycetes</taxon>
        <taxon>Saccharomycetales</taxon>
        <taxon>Saccharomycetaceae</taxon>
        <taxon>Zygotorulaspora</taxon>
    </lineage>
</organism>
<accession>A0A7H9B6V9</accession>
<keyword evidence="6" id="KW-0812">Transmembrane</keyword>
<proteinExistence type="inferred from homology"/>
<dbReference type="InterPro" id="IPR013083">
    <property type="entry name" value="Znf_RING/FYVE/PHD"/>
</dbReference>
<evidence type="ECO:0000256" key="11">
    <source>
        <dbReference type="ARBA" id="ARBA00022989"/>
    </source>
</evidence>
<dbReference type="AlphaFoldDB" id="A0A7H9B6V9"/>
<evidence type="ECO:0000256" key="2">
    <source>
        <dbReference type="ARBA" id="ARBA00004906"/>
    </source>
</evidence>
<evidence type="ECO:0000256" key="5">
    <source>
        <dbReference type="ARBA" id="ARBA00022448"/>
    </source>
</evidence>
<evidence type="ECO:0000256" key="3">
    <source>
        <dbReference type="ARBA" id="ARBA00008704"/>
    </source>
</evidence>
<keyword evidence="5" id="KW-0813">Transport</keyword>
<dbReference type="SUPFAM" id="SSF57850">
    <property type="entry name" value="RING/U-box"/>
    <property type="match status" value="1"/>
</dbReference>
<dbReference type="GO" id="GO:1990429">
    <property type="term" value="C:peroxisomal importomer complex"/>
    <property type="evidence" value="ECO:0007669"/>
    <property type="project" value="TreeGrafter"/>
</dbReference>
<dbReference type="PANTHER" id="PTHR12888">
    <property type="entry name" value="PEROXISOME ASSEMBLY PROTEIN 12 PEROXIN-12"/>
    <property type="match status" value="1"/>
</dbReference>
<dbReference type="Proteomes" id="UP000509704">
    <property type="component" value="Chromosome 7"/>
</dbReference>
<sequence length="391" mass="44977">MSFYSNLPISPNEGDNKSSLYPTIFEILSAQEIDSLLPASIRYILTNYWVARYPSRLTLALNNYFPEWFGVALKGLVEWHHINRYDSTFIEKFYGLQMFNSTNKVLMKAQMHSMENENASMKHWPKGLCLKQRQKHILFLERIILPYLGQKLDDLSATLAAQSAFNNSNNVFNLKSWLVETVYPLWKKIWYFTNLVTRLAFLSGSIGSITFLDYLFNIEYTRIMLPLKPSDSANSRRLKASASRPQKTNLYALWSRCSVSLSKLNELLSYSGSQLLPAFILMLRVYQWWTTQDISAKLERKLNNVDKDIPRSYIGSEESVRSTGICPICKNEIQNPCILETGYAACYPCAIDFLPKNEGNCPVTGKRLLGCQYDKDLGKWKVITGVRRLLV</sequence>
<dbReference type="Pfam" id="PF04757">
    <property type="entry name" value="Pex2_Pex12"/>
    <property type="match status" value="1"/>
</dbReference>
<evidence type="ECO:0000259" key="16">
    <source>
        <dbReference type="Pfam" id="PF04757"/>
    </source>
</evidence>
<dbReference type="FunFam" id="3.30.40.10:FF:000659">
    <property type="entry name" value="Peroxisome assembly protein 12"/>
    <property type="match status" value="1"/>
</dbReference>
<evidence type="ECO:0000256" key="4">
    <source>
        <dbReference type="ARBA" id="ARBA00018980"/>
    </source>
</evidence>
<keyword evidence="18" id="KW-1185">Reference proteome</keyword>
<evidence type="ECO:0000256" key="9">
    <source>
        <dbReference type="ARBA" id="ARBA00022833"/>
    </source>
</evidence>
<dbReference type="GO" id="GO:0005778">
    <property type="term" value="C:peroxisomal membrane"/>
    <property type="evidence" value="ECO:0007669"/>
    <property type="project" value="UniProtKB-SubCell"/>
</dbReference>
<dbReference type="GeneID" id="59238241"/>
<dbReference type="OrthoDB" id="107372at2759"/>
<dbReference type="GO" id="GO:0006513">
    <property type="term" value="P:protein monoubiquitination"/>
    <property type="evidence" value="ECO:0007669"/>
    <property type="project" value="TreeGrafter"/>
</dbReference>
<dbReference type="InterPro" id="IPR017375">
    <property type="entry name" value="PEX12"/>
</dbReference>
<dbReference type="GO" id="GO:0016562">
    <property type="term" value="P:protein import into peroxisome matrix, receptor recycling"/>
    <property type="evidence" value="ECO:0007669"/>
    <property type="project" value="UniProtKB-ARBA"/>
</dbReference>
<keyword evidence="8" id="KW-0863">Zinc-finger</keyword>
<keyword evidence="13" id="KW-0576">Peroxisome</keyword>
<dbReference type="KEGG" id="zmk:HG535_0G03410"/>
<comment type="similarity">
    <text evidence="3">Belongs to the pex2/pex10/pex12 family.</text>
</comment>
<evidence type="ECO:0000256" key="6">
    <source>
        <dbReference type="ARBA" id="ARBA00022692"/>
    </source>
</evidence>
<dbReference type="GO" id="GO:0008270">
    <property type="term" value="F:zinc ion binding"/>
    <property type="evidence" value="ECO:0007669"/>
    <property type="project" value="UniProtKB-KW"/>
</dbReference>
<dbReference type="InterPro" id="IPR006845">
    <property type="entry name" value="Pex_N"/>
</dbReference>
<evidence type="ECO:0000313" key="18">
    <source>
        <dbReference type="Proteomes" id="UP000509704"/>
    </source>
</evidence>
<evidence type="ECO:0000256" key="1">
    <source>
        <dbReference type="ARBA" id="ARBA00004585"/>
    </source>
</evidence>
<comment type="pathway">
    <text evidence="2">Protein modification; protein ubiquitination.</text>
</comment>
<name>A0A7H9B6V9_ZYGMR</name>
<keyword evidence="9" id="KW-0862">Zinc</keyword>
<comment type="subunit">
    <text evidence="15">Component of the PEX2-PEX10-PEX12 retrotranslocation channel, composed of PEX2, PEX10 and PEX12.</text>
</comment>